<evidence type="ECO:0000313" key="1">
    <source>
        <dbReference type="EMBL" id="CRK93104.1"/>
    </source>
</evidence>
<dbReference type="Proteomes" id="UP000183832">
    <property type="component" value="Unassembled WGS sequence"/>
</dbReference>
<name>A0A1J1HYD3_9DIPT</name>
<evidence type="ECO:0000313" key="2">
    <source>
        <dbReference type="Proteomes" id="UP000183832"/>
    </source>
</evidence>
<proteinExistence type="predicted"/>
<protein>
    <submittedName>
        <fullName evidence="1">CLUMA_CG006668, isoform A</fullName>
    </submittedName>
</protein>
<sequence>MENTTTKNIQSTLNSLQDCKIFWRVPIPFCSRKTGSKIEFSLVTPTFHNFPFLTAPFDSKVLT</sequence>
<reference evidence="1 2" key="1">
    <citation type="submission" date="2015-04" db="EMBL/GenBank/DDBJ databases">
        <authorList>
            <person name="Syromyatnikov M.Y."/>
            <person name="Popov V.N."/>
        </authorList>
    </citation>
    <scope>NUCLEOTIDE SEQUENCE [LARGE SCALE GENOMIC DNA]</scope>
</reference>
<organism evidence="1 2">
    <name type="scientific">Clunio marinus</name>
    <dbReference type="NCBI Taxonomy" id="568069"/>
    <lineage>
        <taxon>Eukaryota</taxon>
        <taxon>Metazoa</taxon>
        <taxon>Ecdysozoa</taxon>
        <taxon>Arthropoda</taxon>
        <taxon>Hexapoda</taxon>
        <taxon>Insecta</taxon>
        <taxon>Pterygota</taxon>
        <taxon>Neoptera</taxon>
        <taxon>Endopterygota</taxon>
        <taxon>Diptera</taxon>
        <taxon>Nematocera</taxon>
        <taxon>Chironomoidea</taxon>
        <taxon>Chironomidae</taxon>
        <taxon>Clunio</taxon>
    </lineage>
</organism>
<accession>A0A1J1HYD3</accession>
<dbReference type="AlphaFoldDB" id="A0A1J1HYD3"/>
<gene>
    <name evidence="1" type="ORF">CLUMA_CG006668</name>
</gene>
<dbReference type="EMBL" id="CVRI01000036">
    <property type="protein sequence ID" value="CRK93104.1"/>
    <property type="molecule type" value="Genomic_DNA"/>
</dbReference>
<keyword evidence="2" id="KW-1185">Reference proteome</keyword>